<dbReference type="STRING" id="1458425.SRAA_0144"/>
<sequence>MNDMQASLPRHPKLKAALRQARSGGAVPSPCVGICRMDAPSGYCLGCWRTLDEIAHWSAANADEQRACWRRIEARIEGRLDERMDAGRVGQAQAHPLP</sequence>
<dbReference type="AlphaFoldDB" id="A0A060NKL3"/>
<evidence type="ECO:0000313" key="2">
    <source>
        <dbReference type="Proteomes" id="UP000067461"/>
    </source>
</evidence>
<proteinExistence type="predicted"/>
<gene>
    <name evidence="1" type="ORF">SRAA_0144</name>
</gene>
<dbReference type="RefSeq" id="WP_045530337.1">
    <property type="nucleotide sequence ID" value="NZ_AP014568.1"/>
</dbReference>
<dbReference type="Pfam" id="PF06945">
    <property type="entry name" value="DUF1289"/>
    <property type="match status" value="1"/>
</dbReference>
<dbReference type="PANTHER" id="PTHR35175:SF2">
    <property type="entry name" value="DUF1289 DOMAIN-CONTAINING PROTEIN"/>
    <property type="match status" value="1"/>
</dbReference>
<dbReference type="Proteomes" id="UP000067461">
    <property type="component" value="Chromosome"/>
</dbReference>
<dbReference type="InterPro" id="IPR010710">
    <property type="entry name" value="DUF1289"/>
</dbReference>
<name>A0A060NKL3_9BURK</name>
<reference evidence="1 2" key="1">
    <citation type="journal article" date="2014" name="Nat. Commun.">
        <title>Physiological and genomic features of highly alkaliphilic hydrogen-utilizing Betaproteobacteria from a continental serpentinizing site.</title>
        <authorList>
            <person name="Suzuki S."/>
            <person name="Kuenen J.G."/>
            <person name="Schipper K."/>
            <person name="van der Velde S."/>
            <person name="Ishii S."/>
            <person name="Wu A."/>
            <person name="Sorokin D.Y."/>
            <person name="Tenney A."/>
            <person name="Meng X.Y."/>
            <person name="Morrill P.L."/>
            <person name="Kamagata Y."/>
            <person name="Muyzer G."/>
            <person name="Nealson K.H."/>
        </authorList>
    </citation>
    <scope>NUCLEOTIDE SEQUENCE [LARGE SCALE GENOMIC DNA]</scope>
    <source>
        <strain evidence="1 2">A1</strain>
    </source>
</reference>
<dbReference type="HOGENOM" id="CLU_162538_1_0_4"/>
<dbReference type="KEGG" id="cbaa:SRAA_0144"/>
<accession>A0A060NKL3</accession>
<dbReference type="PANTHER" id="PTHR35175">
    <property type="entry name" value="DUF1289 DOMAIN-CONTAINING PROTEIN"/>
    <property type="match status" value="1"/>
</dbReference>
<dbReference type="EMBL" id="AP014568">
    <property type="protein sequence ID" value="BAO79998.1"/>
    <property type="molecule type" value="Genomic_DNA"/>
</dbReference>
<organism evidence="1 2">
    <name type="scientific">Serpentinimonas raichei</name>
    <dbReference type="NCBI Taxonomy" id="1458425"/>
    <lineage>
        <taxon>Bacteria</taxon>
        <taxon>Pseudomonadati</taxon>
        <taxon>Pseudomonadota</taxon>
        <taxon>Betaproteobacteria</taxon>
        <taxon>Burkholderiales</taxon>
        <taxon>Comamonadaceae</taxon>
        <taxon>Serpentinimonas</taxon>
    </lineage>
</organism>
<protein>
    <submittedName>
        <fullName evidence="1">Predicted Fe-S protein</fullName>
    </submittedName>
</protein>
<evidence type="ECO:0000313" key="1">
    <source>
        <dbReference type="EMBL" id="BAO79998.1"/>
    </source>
</evidence>
<keyword evidence="2" id="KW-1185">Reference proteome</keyword>